<comment type="subcellular location">
    <subcellularLocation>
        <location evidence="1">Nucleus</location>
    </subcellularLocation>
</comment>
<evidence type="ECO:0000313" key="10">
    <source>
        <dbReference type="EMBL" id="ANB11654.1"/>
    </source>
</evidence>
<evidence type="ECO:0000256" key="4">
    <source>
        <dbReference type="ARBA" id="ARBA00022664"/>
    </source>
</evidence>
<reference evidence="10 11" key="1">
    <citation type="submission" date="2016-02" db="EMBL/GenBank/DDBJ databases">
        <title>Complete genome sequence and transcriptome regulation of the pentose utilising yeast Sugiyamaella lignohabitans.</title>
        <authorList>
            <person name="Bellasio M."/>
            <person name="Peymann A."/>
            <person name="Valli M."/>
            <person name="Sipitzky M."/>
            <person name="Graf A."/>
            <person name="Sauer M."/>
            <person name="Marx H."/>
            <person name="Mattanovich D."/>
        </authorList>
    </citation>
    <scope>NUCLEOTIDE SEQUENCE [LARGE SCALE GENOMIC DNA]</scope>
    <source>
        <strain evidence="10 11">CBS 10342</strain>
    </source>
</reference>
<name>A0A167CGF2_9ASCO</name>
<keyword evidence="7" id="KW-0539">Nucleus</keyword>
<evidence type="ECO:0000256" key="1">
    <source>
        <dbReference type="ARBA" id="ARBA00004123"/>
    </source>
</evidence>
<feature type="compositionally biased region" description="Basic residues" evidence="8">
    <location>
        <begin position="275"/>
        <end position="285"/>
    </location>
</feature>
<dbReference type="PANTHER" id="PTHR36562">
    <property type="entry name" value="SERINE/ARGININE REPETITIVE MATRIX 2"/>
    <property type="match status" value="1"/>
</dbReference>
<gene>
    <name evidence="10" type="ORF">AWJ20_4475</name>
</gene>
<dbReference type="GO" id="GO:0008380">
    <property type="term" value="P:RNA splicing"/>
    <property type="evidence" value="ECO:0007669"/>
    <property type="project" value="UniProtKB-KW"/>
</dbReference>
<dbReference type="KEGG" id="slb:AWJ20_4475"/>
<dbReference type="PANTHER" id="PTHR36562:SF5">
    <property type="entry name" value="SERINE_ARGININE REPETITIVE MATRIX 2"/>
    <property type="match status" value="1"/>
</dbReference>
<dbReference type="AlphaFoldDB" id="A0A167CGF2"/>
<dbReference type="InterPro" id="IPR051372">
    <property type="entry name" value="CWC21"/>
</dbReference>
<feature type="compositionally biased region" description="Basic and acidic residues" evidence="8">
    <location>
        <begin position="307"/>
        <end position="316"/>
    </location>
</feature>
<feature type="domain" description="CWF21" evidence="9">
    <location>
        <begin position="66"/>
        <end position="112"/>
    </location>
</feature>
<keyword evidence="6" id="KW-0508">mRNA splicing</keyword>
<evidence type="ECO:0000256" key="2">
    <source>
        <dbReference type="ARBA" id="ARBA00005954"/>
    </source>
</evidence>
<dbReference type="EMBL" id="CP014500">
    <property type="protein sequence ID" value="ANB11654.1"/>
    <property type="molecule type" value="Genomic_DNA"/>
</dbReference>
<accession>A0A167CGF2</accession>
<feature type="compositionally biased region" description="Basic and acidic residues" evidence="8">
    <location>
        <begin position="205"/>
        <end position="237"/>
    </location>
</feature>
<dbReference type="Pfam" id="PF08312">
    <property type="entry name" value="cwf21"/>
    <property type="match status" value="1"/>
</dbReference>
<sequence length="316" mass="36492">MSYNGIGLKTARGSGTNGYIQKSSATERFSEGVYAHRQRQQARYERDQRIWASTNIADRYVDQGIIEHDRKRQVEVKCCELRDKLEEAGDIAEDEIEKQVSDLRKELHEKLKKDGQLDGSKLASTHEVAEAKAALNERLQTAINQASTKKVYGSSSRVRRGERGDDRSEPAGHRRDGRNGPDDRGHSKRSDRDDDRRAGHSRSQRGGERWGREGREKEWKADDYDDYKESRRSYDRRGRSRSQSRSRSPSRSPPASSGRGHSSRRARSRSPERRRWSRSPQRRSRRYESVSRSPPPRSRRRSNSPSKETRSKSPQN</sequence>
<feature type="compositionally biased region" description="Low complexity" evidence="8">
    <location>
        <begin position="245"/>
        <end position="260"/>
    </location>
</feature>
<feature type="region of interest" description="Disordered" evidence="8">
    <location>
        <begin position="146"/>
        <end position="316"/>
    </location>
</feature>
<comment type="similarity">
    <text evidence="2">Belongs to the CWC21 family.</text>
</comment>
<evidence type="ECO:0000313" key="11">
    <source>
        <dbReference type="Proteomes" id="UP000189580"/>
    </source>
</evidence>
<organism evidence="10 11">
    <name type="scientific">Sugiyamaella lignohabitans</name>
    <dbReference type="NCBI Taxonomy" id="796027"/>
    <lineage>
        <taxon>Eukaryota</taxon>
        <taxon>Fungi</taxon>
        <taxon>Dikarya</taxon>
        <taxon>Ascomycota</taxon>
        <taxon>Saccharomycotina</taxon>
        <taxon>Dipodascomycetes</taxon>
        <taxon>Dipodascales</taxon>
        <taxon>Trichomonascaceae</taxon>
        <taxon>Sugiyamaella</taxon>
    </lineage>
</organism>
<dbReference type="RefSeq" id="XP_018734131.1">
    <property type="nucleotide sequence ID" value="XM_018881548.1"/>
</dbReference>
<evidence type="ECO:0000256" key="7">
    <source>
        <dbReference type="ARBA" id="ARBA00023242"/>
    </source>
</evidence>
<protein>
    <recommendedName>
        <fullName evidence="3">Pre-mRNA-splicing factor CWC21</fullName>
    </recommendedName>
</protein>
<dbReference type="CDD" id="cd21372">
    <property type="entry name" value="cwf21_CWC21-like"/>
    <property type="match status" value="1"/>
</dbReference>
<evidence type="ECO:0000256" key="3">
    <source>
        <dbReference type="ARBA" id="ARBA00020641"/>
    </source>
</evidence>
<dbReference type="InterPro" id="IPR013170">
    <property type="entry name" value="mRNA_splic_Cwf21_dom"/>
</dbReference>
<keyword evidence="4" id="KW-0507">mRNA processing</keyword>
<keyword evidence="11" id="KW-1185">Reference proteome</keyword>
<evidence type="ECO:0000259" key="9">
    <source>
        <dbReference type="SMART" id="SM01115"/>
    </source>
</evidence>
<proteinExistence type="inferred from homology"/>
<dbReference type="GeneID" id="30036611"/>
<keyword evidence="5" id="KW-0747">Spliceosome</keyword>
<dbReference type="Proteomes" id="UP000189580">
    <property type="component" value="Chromosome c"/>
</dbReference>
<dbReference type="OrthoDB" id="10267305at2759"/>
<dbReference type="SMART" id="SM01115">
    <property type="entry name" value="cwf21"/>
    <property type="match status" value="1"/>
</dbReference>
<evidence type="ECO:0000256" key="5">
    <source>
        <dbReference type="ARBA" id="ARBA00022728"/>
    </source>
</evidence>
<evidence type="ECO:0000256" key="8">
    <source>
        <dbReference type="SAM" id="MobiDB-lite"/>
    </source>
</evidence>
<evidence type="ECO:0000256" key="6">
    <source>
        <dbReference type="ARBA" id="ARBA00023187"/>
    </source>
</evidence>
<dbReference type="GO" id="GO:0005681">
    <property type="term" value="C:spliceosomal complex"/>
    <property type="evidence" value="ECO:0007669"/>
    <property type="project" value="UniProtKB-KW"/>
</dbReference>
<dbReference type="GO" id="GO:0006397">
    <property type="term" value="P:mRNA processing"/>
    <property type="evidence" value="ECO:0007669"/>
    <property type="project" value="UniProtKB-KW"/>
</dbReference>
<dbReference type="Gene3D" id="6.10.140.420">
    <property type="match status" value="1"/>
</dbReference>
<feature type="compositionally biased region" description="Basic and acidic residues" evidence="8">
    <location>
        <begin position="159"/>
        <end position="198"/>
    </location>
</feature>